<dbReference type="EMBL" id="BMAV01013362">
    <property type="protein sequence ID" value="GFY60989.1"/>
    <property type="molecule type" value="Genomic_DNA"/>
</dbReference>
<proteinExistence type="predicted"/>
<accession>A0A8X6XYE7</accession>
<organism evidence="1 2">
    <name type="scientific">Trichonephila inaurata madagascariensis</name>
    <dbReference type="NCBI Taxonomy" id="2747483"/>
    <lineage>
        <taxon>Eukaryota</taxon>
        <taxon>Metazoa</taxon>
        <taxon>Ecdysozoa</taxon>
        <taxon>Arthropoda</taxon>
        <taxon>Chelicerata</taxon>
        <taxon>Arachnida</taxon>
        <taxon>Araneae</taxon>
        <taxon>Araneomorphae</taxon>
        <taxon>Entelegynae</taxon>
        <taxon>Araneoidea</taxon>
        <taxon>Nephilidae</taxon>
        <taxon>Trichonephila</taxon>
        <taxon>Trichonephila inaurata</taxon>
    </lineage>
</organism>
<keyword evidence="2" id="KW-1185">Reference proteome</keyword>
<sequence>MHLTRQKASFTIPLPYTNRKFPGLAISEICFGFFCCHGTDLHRSPLGPFASGLIPDLLAQSRVLSFIGNNIWTLCLHWNSESEISKTWLIGLVIAIF</sequence>
<protein>
    <submittedName>
        <fullName evidence="1">Uncharacterized protein</fullName>
    </submittedName>
</protein>
<comment type="caution">
    <text evidence="1">The sequence shown here is derived from an EMBL/GenBank/DDBJ whole genome shotgun (WGS) entry which is preliminary data.</text>
</comment>
<name>A0A8X6XYE7_9ARAC</name>
<dbReference type="AlphaFoldDB" id="A0A8X6XYE7"/>
<evidence type="ECO:0000313" key="1">
    <source>
        <dbReference type="EMBL" id="GFY60989.1"/>
    </source>
</evidence>
<dbReference type="Proteomes" id="UP000886998">
    <property type="component" value="Unassembled WGS sequence"/>
</dbReference>
<reference evidence="1" key="1">
    <citation type="submission" date="2020-08" db="EMBL/GenBank/DDBJ databases">
        <title>Multicomponent nature underlies the extraordinary mechanical properties of spider dragline silk.</title>
        <authorList>
            <person name="Kono N."/>
            <person name="Nakamura H."/>
            <person name="Mori M."/>
            <person name="Yoshida Y."/>
            <person name="Ohtoshi R."/>
            <person name="Malay A.D."/>
            <person name="Moran D.A.P."/>
            <person name="Tomita M."/>
            <person name="Numata K."/>
            <person name="Arakawa K."/>
        </authorList>
    </citation>
    <scope>NUCLEOTIDE SEQUENCE</scope>
</reference>
<evidence type="ECO:0000313" key="2">
    <source>
        <dbReference type="Proteomes" id="UP000886998"/>
    </source>
</evidence>
<gene>
    <name evidence="1" type="ORF">TNIN_154101</name>
</gene>